<name>A0A9N8EZV1_9STRA</name>
<reference evidence="4" key="1">
    <citation type="submission" date="2020-06" db="EMBL/GenBank/DDBJ databases">
        <authorList>
            <consortium name="Plant Systems Biology data submission"/>
        </authorList>
    </citation>
    <scope>NUCLEOTIDE SEQUENCE</scope>
    <source>
        <strain evidence="4">D6</strain>
    </source>
</reference>
<evidence type="ECO:0000313" key="4">
    <source>
        <dbReference type="EMBL" id="CAB9528616.1"/>
    </source>
</evidence>
<dbReference type="InterPro" id="IPR013761">
    <property type="entry name" value="SAM/pointed_sf"/>
</dbReference>
<organism evidence="4 5">
    <name type="scientific">Seminavis robusta</name>
    <dbReference type="NCBI Taxonomy" id="568900"/>
    <lineage>
        <taxon>Eukaryota</taxon>
        <taxon>Sar</taxon>
        <taxon>Stramenopiles</taxon>
        <taxon>Ochrophyta</taxon>
        <taxon>Bacillariophyta</taxon>
        <taxon>Bacillariophyceae</taxon>
        <taxon>Bacillariophycidae</taxon>
        <taxon>Naviculales</taxon>
        <taxon>Naviculaceae</taxon>
        <taxon>Seminavis</taxon>
    </lineage>
</organism>
<feature type="region of interest" description="Disordered" evidence="1">
    <location>
        <begin position="506"/>
        <end position="571"/>
    </location>
</feature>
<dbReference type="Gene3D" id="1.10.150.50">
    <property type="entry name" value="Transcription Factor, Ets-1"/>
    <property type="match status" value="1"/>
</dbReference>
<feature type="compositionally biased region" description="Polar residues" evidence="1">
    <location>
        <begin position="554"/>
        <end position="571"/>
    </location>
</feature>
<accession>A0A9N8EZV1</accession>
<protein>
    <recommendedName>
        <fullName evidence="6">SAM domain-containing protein</fullName>
    </recommendedName>
</protein>
<feature type="region of interest" description="Disordered" evidence="1">
    <location>
        <begin position="282"/>
        <end position="303"/>
    </location>
</feature>
<keyword evidence="3" id="KW-0732">Signal</keyword>
<evidence type="ECO:0000313" key="5">
    <source>
        <dbReference type="Proteomes" id="UP001153069"/>
    </source>
</evidence>
<evidence type="ECO:0008006" key="6">
    <source>
        <dbReference type="Google" id="ProtNLM"/>
    </source>
</evidence>
<feature type="compositionally biased region" description="Polar residues" evidence="1">
    <location>
        <begin position="419"/>
        <end position="442"/>
    </location>
</feature>
<dbReference type="OrthoDB" id="5912862at2759"/>
<feature type="region of interest" description="Disordered" evidence="1">
    <location>
        <begin position="419"/>
        <end position="467"/>
    </location>
</feature>
<keyword evidence="5" id="KW-1185">Reference proteome</keyword>
<feature type="compositionally biased region" description="Basic and acidic residues" evidence="1">
    <location>
        <begin position="526"/>
        <end position="537"/>
    </location>
</feature>
<dbReference type="EMBL" id="CAICTM010002272">
    <property type="protein sequence ID" value="CAB9528616.1"/>
    <property type="molecule type" value="Genomic_DNA"/>
</dbReference>
<feature type="transmembrane region" description="Helical" evidence="2">
    <location>
        <begin position="155"/>
        <end position="176"/>
    </location>
</feature>
<dbReference type="SUPFAM" id="SSF47769">
    <property type="entry name" value="SAM/Pointed domain"/>
    <property type="match status" value="1"/>
</dbReference>
<feature type="region of interest" description="Disordered" evidence="1">
    <location>
        <begin position="356"/>
        <end position="381"/>
    </location>
</feature>
<sequence length="571" mass="64321">MVQVLLWLTASLPSHTNSTRVVTEQQQEDEANLCFEILLHAIFALNLLGIGLATGPKVNSTRTRNDSAMRMELPNNHQGNTTARMCCVLRPSAAYQGGGSWNHGTQQATARTNCNSCYIQSMMTSVLEKLAPSLWVALNWVFVDGMQSRHHHEGIQFYLSIAGITLVTATLLSWFIPQYYRGIDGRQQHHVIQPSATIHRQEQQPSDWEEWTTSQVAAWLSETLLLVNQMEDANFLLAQLAWHGIDGAALERLNTDALVRHMDIPYGMASRVMEHIETRLTKRYPRRSTRRQQPQPAFSSGEQWVHQALGQHETTRRVDVEKPSYSIMADEEMQQVRDTMMQRFGFQLPELPHKTDKAQPFASVGNSSHAEPPTTDTADEPDAATTLEQSLLASMPPHIKDIIRQKPHLLEQVQKVQANENLSQQPTTTTQDAKPSAQATAQTKRKPIASNEPMQTTGPTPDSESIPDQVLQQLPPQIRAVALRNPTLFNQMFQATQQNDQLRFGGQQQANRTLPTTLEEGEEMEMEPRDVYDRDNEQAPLLTTGTSRPEPGLWQSNRGLVQRSSAPRNER</sequence>
<evidence type="ECO:0000256" key="2">
    <source>
        <dbReference type="SAM" id="Phobius"/>
    </source>
</evidence>
<gene>
    <name evidence="4" type="ORF">SEMRO_2274_G321560.1</name>
</gene>
<evidence type="ECO:0000256" key="1">
    <source>
        <dbReference type="SAM" id="MobiDB-lite"/>
    </source>
</evidence>
<feature type="compositionally biased region" description="Polar residues" evidence="1">
    <location>
        <begin position="452"/>
        <end position="463"/>
    </location>
</feature>
<feature type="compositionally biased region" description="Polar residues" evidence="1">
    <location>
        <begin position="506"/>
        <end position="516"/>
    </location>
</feature>
<dbReference type="AlphaFoldDB" id="A0A9N8EZV1"/>
<dbReference type="Proteomes" id="UP001153069">
    <property type="component" value="Unassembled WGS sequence"/>
</dbReference>
<feature type="chain" id="PRO_5040397831" description="SAM domain-containing protein" evidence="3">
    <location>
        <begin position="19"/>
        <end position="571"/>
    </location>
</feature>
<proteinExistence type="predicted"/>
<feature type="signal peptide" evidence="3">
    <location>
        <begin position="1"/>
        <end position="18"/>
    </location>
</feature>
<comment type="caution">
    <text evidence="4">The sequence shown here is derived from an EMBL/GenBank/DDBJ whole genome shotgun (WGS) entry which is preliminary data.</text>
</comment>
<keyword evidence="2" id="KW-1133">Transmembrane helix</keyword>
<evidence type="ECO:0000256" key="3">
    <source>
        <dbReference type="SAM" id="SignalP"/>
    </source>
</evidence>
<keyword evidence="2" id="KW-0812">Transmembrane</keyword>
<feature type="transmembrane region" description="Helical" evidence="2">
    <location>
        <begin position="37"/>
        <end position="55"/>
    </location>
</feature>
<keyword evidence="2" id="KW-0472">Membrane</keyword>